<evidence type="ECO:0000313" key="15">
    <source>
        <dbReference type="Proteomes" id="UP001196413"/>
    </source>
</evidence>
<dbReference type="InterPro" id="IPR055260">
    <property type="entry name" value="Ndc80_CH"/>
</dbReference>
<feature type="domain" description="Kinetochore protein Ndc80 CH" evidence="13">
    <location>
        <begin position="63"/>
        <end position="189"/>
    </location>
</feature>
<evidence type="ECO:0000256" key="8">
    <source>
        <dbReference type="ARBA" id="ARBA00023306"/>
    </source>
</evidence>
<comment type="function">
    <text evidence="10">Acts as a component of the essential kinetochore-associated NDC80 complex, which is required for chromosome segregation and spindle checkpoint activity.</text>
</comment>
<evidence type="ECO:0000256" key="5">
    <source>
        <dbReference type="ARBA" id="ARBA00022838"/>
    </source>
</evidence>
<accession>A0AAD5MAA2</accession>
<gene>
    <name evidence="14" type="ORF">KIN20_010893</name>
</gene>
<keyword evidence="8 10" id="KW-0131">Cell cycle</keyword>
<feature type="region of interest" description="Disordered" evidence="12">
    <location>
        <begin position="1"/>
        <end position="51"/>
    </location>
</feature>
<dbReference type="GO" id="GO:0005634">
    <property type="term" value="C:nucleus"/>
    <property type="evidence" value="ECO:0007669"/>
    <property type="project" value="UniProtKB-SubCell"/>
</dbReference>
<comment type="subunit">
    <text evidence="10">Component of the NDC80 complex.</text>
</comment>
<evidence type="ECO:0000256" key="10">
    <source>
        <dbReference type="RuleBase" id="RU368072"/>
    </source>
</evidence>
<protein>
    <recommendedName>
        <fullName evidence="10">Kinetochore protein NDC80</fullName>
    </recommendedName>
</protein>
<evidence type="ECO:0000256" key="4">
    <source>
        <dbReference type="ARBA" id="ARBA00022776"/>
    </source>
</evidence>
<keyword evidence="4 10" id="KW-0498">Mitosis</keyword>
<dbReference type="GO" id="GO:0051301">
    <property type="term" value="P:cell division"/>
    <property type="evidence" value="ECO:0007669"/>
    <property type="project" value="UniProtKB-UniRule"/>
</dbReference>
<evidence type="ECO:0000256" key="6">
    <source>
        <dbReference type="ARBA" id="ARBA00023054"/>
    </source>
</evidence>
<comment type="subcellular location">
    <subcellularLocation>
        <location evidence="10">Chromosome</location>
        <location evidence="10">Centromere</location>
        <location evidence="10">Kinetochore</location>
    </subcellularLocation>
    <subcellularLocation>
        <location evidence="10">Nucleus</location>
    </subcellularLocation>
</comment>
<dbReference type="Pfam" id="PF03801">
    <property type="entry name" value="Ndc80_HEC"/>
    <property type="match status" value="1"/>
</dbReference>
<dbReference type="EMBL" id="JAHQIW010001963">
    <property type="protein sequence ID" value="KAJ1354080.1"/>
    <property type="molecule type" value="Genomic_DNA"/>
</dbReference>
<feature type="coiled-coil region" evidence="11">
    <location>
        <begin position="506"/>
        <end position="557"/>
    </location>
</feature>
<feature type="compositionally biased region" description="Polar residues" evidence="12">
    <location>
        <begin position="32"/>
        <end position="46"/>
    </location>
</feature>
<dbReference type="GO" id="GO:0051315">
    <property type="term" value="P:attachment of mitotic spindle microtubules to kinetochore"/>
    <property type="evidence" value="ECO:0007669"/>
    <property type="project" value="UniProtKB-UniRule"/>
</dbReference>
<evidence type="ECO:0000256" key="7">
    <source>
        <dbReference type="ARBA" id="ARBA00023242"/>
    </source>
</evidence>
<comment type="similarity">
    <text evidence="1 10">Belongs to the NDC80/HEC1 family.</text>
</comment>
<keyword evidence="7 10" id="KW-0539">Nucleus</keyword>
<dbReference type="GO" id="GO:0031262">
    <property type="term" value="C:Ndc80 complex"/>
    <property type="evidence" value="ECO:0007669"/>
    <property type="project" value="UniProtKB-UniRule"/>
</dbReference>
<keyword evidence="9 10" id="KW-0137">Centromere</keyword>
<evidence type="ECO:0000256" key="12">
    <source>
        <dbReference type="SAM" id="MobiDB-lite"/>
    </source>
</evidence>
<keyword evidence="3 10" id="KW-0132">Cell division</keyword>
<name>A0AAD5MAA2_PARTN</name>
<dbReference type="InterPro" id="IPR038273">
    <property type="entry name" value="Ndc80_sf"/>
</dbReference>
<reference evidence="14" key="1">
    <citation type="submission" date="2021-06" db="EMBL/GenBank/DDBJ databases">
        <title>Parelaphostrongylus tenuis whole genome reference sequence.</title>
        <authorList>
            <person name="Garwood T.J."/>
            <person name="Larsen P.A."/>
            <person name="Fountain-Jones N.M."/>
            <person name="Garbe J.R."/>
            <person name="Macchietto M.G."/>
            <person name="Kania S.A."/>
            <person name="Gerhold R.W."/>
            <person name="Richards J.E."/>
            <person name="Wolf T.M."/>
        </authorList>
    </citation>
    <scope>NUCLEOTIDE SEQUENCE</scope>
    <source>
        <strain evidence="14">MNPRO001-30</strain>
        <tissue evidence="14">Meninges</tissue>
    </source>
</reference>
<dbReference type="Proteomes" id="UP001196413">
    <property type="component" value="Unassembled WGS sequence"/>
</dbReference>
<keyword evidence="5 10" id="KW-0995">Kinetochore</keyword>
<dbReference type="PANTHER" id="PTHR10643:SF2">
    <property type="entry name" value="KINETOCHORE PROTEIN NDC80 HOMOLOG"/>
    <property type="match status" value="1"/>
</dbReference>
<evidence type="ECO:0000256" key="3">
    <source>
        <dbReference type="ARBA" id="ARBA00022618"/>
    </source>
</evidence>
<keyword evidence="15" id="KW-1185">Reference proteome</keyword>
<sequence>MQSDRKKSMGVPRLSVPSSSMRTPTGPRFTIGGTQIHSSSKTNVDGGSQARFSFGGPIPASARRHSTFRAITHNVKDTRPLSSKEYQNEMVRKVYNFLLQHDGENCMPERVIRSPTKQDFIYMFESIYQHLSPDFQLKNVNDEVPAIFRELGYPNLIRPSTMQTIGASHTWPNLLGALTWLIEVVEVSHSLQGQVGQNLLLGGDDSDGALKAYKYSWLNAGYKEYQMNRNAINNEGFFDDKVTALRTWCEQQEDFDAQQQVIRAALDQIKEECEEMEADRGNLERLREDITRLDDDIIKAAEYMEETERDLSRLREDYNLVEMELKTVAETVRDERARLGELEELTKAQEAGSGLRSSEVRELTVEHDQNKLTIRKLKEELEHLCKQHWLAVPISKTAFVEQQDRYHKLMLTVKNLHSSAHCRDPLVMADNVEDERGLHAAVSHLKTLVGVIEAAFVQRKWDIKQLISQSASELETVKQEYNVLSGKLRERQRMESRADRQRRRDREEWEKALIAEEADLARLENEKEVLEDKHHEIDSLKREIERQKAENLEHSRILREKQLQLSDVVLSRFQLIVSELDLMKEMREWMLRTMRQFCDLGHQIDEGFNED</sequence>
<dbReference type="AlphaFoldDB" id="A0AAD5MAA2"/>
<feature type="coiled-coil region" evidence="11">
    <location>
        <begin position="259"/>
        <end position="324"/>
    </location>
</feature>
<dbReference type="Gene3D" id="1.10.418.30">
    <property type="entry name" value="Ncd80 complex, Ncd80 subunit"/>
    <property type="match status" value="1"/>
</dbReference>
<organism evidence="14 15">
    <name type="scientific">Parelaphostrongylus tenuis</name>
    <name type="common">Meningeal worm</name>
    <dbReference type="NCBI Taxonomy" id="148309"/>
    <lineage>
        <taxon>Eukaryota</taxon>
        <taxon>Metazoa</taxon>
        <taxon>Ecdysozoa</taxon>
        <taxon>Nematoda</taxon>
        <taxon>Chromadorea</taxon>
        <taxon>Rhabditida</taxon>
        <taxon>Rhabditina</taxon>
        <taxon>Rhabditomorpha</taxon>
        <taxon>Strongyloidea</taxon>
        <taxon>Metastrongylidae</taxon>
        <taxon>Parelaphostrongylus</taxon>
    </lineage>
</organism>
<proteinExistence type="inferred from homology"/>
<evidence type="ECO:0000256" key="9">
    <source>
        <dbReference type="ARBA" id="ARBA00023328"/>
    </source>
</evidence>
<keyword evidence="2 10" id="KW-0158">Chromosome</keyword>
<feature type="coiled-coil region" evidence="11">
    <location>
        <begin position="360"/>
        <end position="387"/>
    </location>
</feature>
<dbReference type="InterPro" id="IPR005550">
    <property type="entry name" value="Kinetochore_Ndc80"/>
</dbReference>
<comment type="caution">
    <text evidence="14">The sequence shown here is derived from an EMBL/GenBank/DDBJ whole genome shotgun (WGS) entry which is preliminary data.</text>
</comment>
<evidence type="ECO:0000256" key="11">
    <source>
        <dbReference type="SAM" id="Coils"/>
    </source>
</evidence>
<evidence type="ECO:0000256" key="1">
    <source>
        <dbReference type="ARBA" id="ARBA00007050"/>
    </source>
</evidence>
<keyword evidence="6 11" id="KW-0175">Coiled coil</keyword>
<evidence type="ECO:0000259" key="13">
    <source>
        <dbReference type="Pfam" id="PF03801"/>
    </source>
</evidence>
<evidence type="ECO:0000256" key="2">
    <source>
        <dbReference type="ARBA" id="ARBA00022454"/>
    </source>
</evidence>
<evidence type="ECO:0000313" key="14">
    <source>
        <dbReference type="EMBL" id="KAJ1354080.1"/>
    </source>
</evidence>
<dbReference type="PANTHER" id="PTHR10643">
    <property type="entry name" value="KINETOCHORE PROTEIN NDC80"/>
    <property type="match status" value="1"/>
</dbReference>